<dbReference type="PANTHER" id="PTHR37536">
    <property type="entry name" value="PUTATIVE (AFU_ORTHOLOGUE AFUA_3G02970)-RELATED"/>
    <property type="match status" value="1"/>
</dbReference>
<proteinExistence type="predicted"/>
<evidence type="ECO:0000313" key="3">
    <source>
        <dbReference type="Proteomes" id="UP000597444"/>
    </source>
</evidence>
<accession>A0A8J3IW68</accession>
<dbReference type="AlphaFoldDB" id="A0A8J3IW68"/>
<dbReference type="EMBL" id="BNJK01000002">
    <property type="protein sequence ID" value="GHO98959.1"/>
    <property type="molecule type" value="Genomic_DNA"/>
</dbReference>
<protein>
    <recommendedName>
        <fullName evidence="4">Peptidase A4 family protein</fullName>
    </recommendedName>
</protein>
<name>A0A8J3IW68_9CHLR</name>
<evidence type="ECO:0000256" key="1">
    <source>
        <dbReference type="SAM" id="MobiDB-lite"/>
    </source>
</evidence>
<evidence type="ECO:0008006" key="4">
    <source>
        <dbReference type="Google" id="ProtNLM"/>
    </source>
</evidence>
<dbReference type="GO" id="GO:0006508">
    <property type="term" value="P:proteolysis"/>
    <property type="evidence" value="ECO:0007669"/>
    <property type="project" value="InterPro"/>
</dbReference>
<evidence type="ECO:0000313" key="2">
    <source>
        <dbReference type="EMBL" id="GHO98959.1"/>
    </source>
</evidence>
<dbReference type="InterPro" id="IPR000250">
    <property type="entry name" value="Peptidase_G1"/>
</dbReference>
<dbReference type="Pfam" id="PF01828">
    <property type="entry name" value="Peptidase_A4"/>
    <property type="match status" value="1"/>
</dbReference>
<keyword evidence="3" id="KW-1185">Reference proteome</keyword>
<dbReference type="SUPFAM" id="SSF49899">
    <property type="entry name" value="Concanavalin A-like lectins/glucanases"/>
    <property type="match status" value="1"/>
</dbReference>
<dbReference type="CDD" id="cd13426">
    <property type="entry name" value="Peptidase_G1"/>
    <property type="match status" value="1"/>
</dbReference>
<dbReference type="RefSeq" id="WP_220209626.1">
    <property type="nucleotide sequence ID" value="NZ_BNJK01000002.1"/>
</dbReference>
<feature type="compositionally biased region" description="Basic residues" evidence="1">
    <location>
        <begin position="262"/>
        <end position="271"/>
    </location>
</feature>
<dbReference type="Gene3D" id="2.60.120.700">
    <property type="entry name" value="Peptidase G1"/>
    <property type="match status" value="1"/>
</dbReference>
<reference evidence="2" key="1">
    <citation type="submission" date="2020-10" db="EMBL/GenBank/DDBJ databases">
        <title>Taxonomic study of unclassified bacteria belonging to the class Ktedonobacteria.</title>
        <authorList>
            <person name="Yabe S."/>
            <person name="Wang C.M."/>
            <person name="Zheng Y."/>
            <person name="Sakai Y."/>
            <person name="Cavaletti L."/>
            <person name="Monciardini P."/>
            <person name="Donadio S."/>
        </authorList>
    </citation>
    <scope>NUCLEOTIDE SEQUENCE</scope>
    <source>
        <strain evidence="2">ID150040</strain>
    </source>
</reference>
<dbReference type="Proteomes" id="UP000597444">
    <property type="component" value="Unassembled WGS sequence"/>
</dbReference>
<dbReference type="InterPro" id="IPR038656">
    <property type="entry name" value="Peptidase_G1_sf"/>
</dbReference>
<organism evidence="2 3">
    <name type="scientific">Reticulibacter mediterranei</name>
    <dbReference type="NCBI Taxonomy" id="2778369"/>
    <lineage>
        <taxon>Bacteria</taxon>
        <taxon>Bacillati</taxon>
        <taxon>Chloroflexota</taxon>
        <taxon>Ktedonobacteria</taxon>
        <taxon>Ktedonobacterales</taxon>
        <taxon>Reticulibacteraceae</taxon>
        <taxon>Reticulibacter</taxon>
    </lineage>
</organism>
<feature type="region of interest" description="Disordered" evidence="1">
    <location>
        <begin position="250"/>
        <end position="271"/>
    </location>
</feature>
<feature type="compositionally biased region" description="Polar residues" evidence="1">
    <location>
        <begin position="250"/>
        <end position="260"/>
    </location>
</feature>
<dbReference type="InterPro" id="IPR013320">
    <property type="entry name" value="ConA-like_dom_sf"/>
</dbReference>
<comment type="caution">
    <text evidence="2">The sequence shown here is derived from an EMBL/GenBank/DDBJ whole genome shotgun (WGS) entry which is preliminary data.</text>
</comment>
<dbReference type="PANTHER" id="PTHR37536:SF1">
    <property type="entry name" value="ASPERGILLOPEPSIN, PUTAITVE (AFU_ORTHOLOGUE AFUA_7G01200)"/>
    <property type="match status" value="1"/>
</dbReference>
<gene>
    <name evidence="2" type="ORF">KSF_090070</name>
</gene>
<dbReference type="GO" id="GO:0070007">
    <property type="term" value="F:glutamic-type endopeptidase activity"/>
    <property type="evidence" value="ECO:0007669"/>
    <property type="project" value="InterPro"/>
</dbReference>
<sequence>MSPPTFLRWRTLIAGLISLLMTIVVIFTPGASSSALTLQNGTNSAAATDTSSNWSGYIATGGNFTSVTGTWIVPQPTASDVSTADAAWVGIGGVKSNDLLQSGTEDMVDRNGQVTFLAFFEMLPNAARPLPVTIQGGDSVTASVTEIAPEQWQIIFKNNSSGQSYARTVQYHSSLSSAEWIEEVPSTGQQLLSLAQFGSVSFSAGSAFQNGNQQTIAQSNAQPVIMVDTQRQPLATPSDLAADGASFTVTRSNVPSSPSQPVRRRHRGWRY</sequence>